<feature type="transmembrane region" description="Helical" evidence="6">
    <location>
        <begin position="47"/>
        <end position="66"/>
    </location>
</feature>
<keyword evidence="2" id="KW-0862">Zinc</keyword>
<dbReference type="HOGENOM" id="CLU_123988_0_0_1"/>
<protein>
    <submittedName>
        <fullName evidence="8">C6 finger domain protein, putative</fullName>
    </submittedName>
</protein>
<name>E9DX55_METAQ</name>
<dbReference type="PANTHER" id="PTHR47660:SF3">
    <property type="entry name" value="FINGER DOMAIN PROTEIN, PUTATIVE (AFU_ORTHOLOGUE AFUA_4G03310)-RELATED"/>
    <property type="match status" value="1"/>
</dbReference>
<evidence type="ECO:0000256" key="3">
    <source>
        <dbReference type="ARBA" id="ARBA00023015"/>
    </source>
</evidence>
<evidence type="ECO:0000256" key="4">
    <source>
        <dbReference type="ARBA" id="ARBA00023163"/>
    </source>
</evidence>
<evidence type="ECO:0000256" key="1">
    <source>
        <dbReference type="ARBA" id="ARBA00022723"/>
    </source>
</evidence>
<dbReference type="InParanoid" id="E9DX55"/>
<dbReference type="AlphaFoldDB" id="E9DX55"/>
<reference evidence="8 9" key="1">
    <citation type="journal article" date="2011" name="PLoS Genet.">
        <title>Genome sequencing and comparative transcriptomics of the model entomopathogenic fungi Metarhizium anisopliae and M. acridum.</title>
        <authorList>
            <person name="Gao Q."/>
            <person name="Jin K."/>
            <person name="Ying S.H."/>
            <person name="Zhang Y."/>
            <person name="Xiao G."/>
            <person name="Shang Y."/>
            <person name="Duan Z."/>
            <person name="Hu X."/>
            <person name="Xie X.Q."/>
            <person name="Zhou G."/>
            <person name="Peng G."/>
            <person name="Luo Z."/>
            <person name="Huang W."/>
            <person name="Wang B."/>
            <person name="Fang W."/>
            <person name="Wang S."/>
            <person name="Zhong Y."/>
            <person name="Ma L.J."/>
            <person name="St Leger R.J."/>
            <person name="Zhao G.P."/>
            <person name="Pei Y."/>
            <person name="Feng M.G."/>
            <person name="Xia Y."/>
            <person name="Wang C."/>
        </authorList>
    </citation>
    <scope>NUCLEOTIDE SEQUENCE [LARGE SCALE GENOMIC DNA]</scope>
    <source>
        <strain evidence="8 9">CQMa 102</strain>
    </source>
</reference>
<dbReference type="PANTHER" id="PTHR47660">
    <property type="entry name" value="TRANSCRIPTION FACTOR WITH C2H2 AND ZN(2)-CYS(6) DNA BINDING DOMAIN (EUROFUNG)-RELATED-RELATED"/>
    <property type="match status" value="1"/>
</dbReference>
<keyword evidence="3" id="KW-0805">Transcription regulation</keyword>
<evidence type="ECO:0000313" key="9">
    <source>
        <dbReference type="Proteomes" id="UP000002499"/>
    </source>
</evidence>
<feature type="domain" description="Xylanolytic transcriptional activator regulatory" evidence="7">
    <location>
        <begin position="86"/>
        <end position="167"/>
    </location>
</feature>
<dbReference type="eggNOG" id="KOG0255">
    <property type="taxonomic scope" value="Eukaryota"/>
</dbReference>
<dbReference type="GO" id="GO:0006351">
    <property type="term" value="P:DNA-templated transcription"/>
    <property type="evidence" value="ECO:0007669"/>
    <property type="project" value="InterPro"/>
</dbReference>
<evidence type="ECO:0000259" key="7">
    <source>
        <dbReference type="Pfam" id="PF04082"/>
    </source>
</evidence>
<keyword evidence="5" id="KW-0539">Nucleus</keyword>
<keyword evidence="6" id="KW-0472">Membrane</keyword>
<gene>
    <name evidence="8" type="ORF">MAC_02203</name>
</gene>
<dbReference type="GO" id="GO:0008270">
    <property type="term" value="F:zinc ion binding"/>
    <property type="evidence" value="ECO:0007669"/>
    <property type="project" value="InterPro"/>
</dbReference>
<evidence type="ECO:0000256" key="2">
    <source>
        <dbReference type="ARBA" id="ARBA00022833"/>
    </source>
</evidence>
<organism evidence="9">
    <name type="scientific">Metarhizium acridum (strain CQMa 102)</name>
    <dbReference type="NCBI Taxonomy" id="655827"/>
    <lineage>
        <taxon>Eukaryota</taxon>
        <taxon>Fungi</taxon>
        <taxon>Dikarya</taxon>
        <taxon>Ascomycota</taxon>
        <taxon>Pezizomycotina</taxon>
        <taxon>Sordariomycetes</taxon>
        <taxon>Hypocreomycetidae</taxon>
        <taxon>Hypocreales</taxon>
        <taxon>Clavicipitaceae</taxon>
        <taxon>Metarhizium</taxon>
    </lineage>
</organism>
<evidence type="ECO:0000256" key="5">
    <source>
        <dbReference type="ARBA" id="ARBA00023242"/>
    </source>
</evidence>
<dbReference type="GO" id="GO:0003677">
    <property type="term" value="F:DNA binding"/>
    <property type="evidence" value="ECO:0007669"/>
    <property type="project" value="InterPro"/>
</dbReference>
<dbReference type="Proteomes" id="UP000002499">
    <property type="component" value="Unassembled WGS sequence"/>
</dbReference>
<evidence type="ECO:0000256" key="6">
    <source>
        <dbReference type="SAM" id="Phobius"/>
    </source>
</evidence>
<proteinExistence type="predicted"/>
<keyword evidence="6" id="KW-1133">Transmembrane helix</keyword>
<sequence length="227" mass="25479">MSPLSVCLSLIRMCEQPAPGSEGVIVDLLRREMASIYAIRSGYDYMAMLAAFQAFLFYAMCLFFRLDQGPDAGMREVMMNLQDLAAMSCRHGLVCAEEQQRARPRWEAWVVAEAKRRTLFTMYLFDSVLSSLDGLPTFLGTELTGLPAPASKVLWQATERGTWETSYSLDLADWPTGKLRIDELWPVSSDTGQAAILEQCNRVDRWLEGVDEYGTMLYAVTSCTHGT</sequence>
<dbReference type="OMA" id="YTMYLFD"/>
<dbReference type="Pfam" id="PF04082">
    <property type="entry name" value="Fungal_trans"/>
    <property type="match status" value="1"/>
</dbReference>
<dbReference type="OrthoDB" id="4935397at2759"/>
<dbReference type="KEGG" id="maw:19246514"/>
<keyword evidence="9" id="KW-1185">Reference proteome</keyword>
<keyword evidence="1" id="KW-0479">Metal-binding</keyword>
<evidence type="ECO:0000313" key="8">
    <source>
        <dbReference type="EMBL" id="EFY91613.1"/>
    </source>
</evidence>
<dbReference type="GeneID" id="19246514"/>
<accession>E9DX55</accession>
<dbReference type="EMBL" id="GL698480">
    <property type="protein sequence ID" value="EFY91613.1"/>
    <property type="molecule type" value="Genomic_DNA"/>
</dbReference>
<dbReference type="InterPro" id="IPR007219">
    <property type="entry name" value="XnlR_reg_dom"/>
</dbReference>
<keyword evidence="6" id="KW-0812">Transmembrane</keyword>
<keyword evidence="4" id="KW-0804">Transcription</keyword>